<keyword evidence="2" id="KW-1185">Reference proteome</keyword>
<name>A0AAV2FFV0_9ROSI</name>
<accession>A0AAV2FFV0</accession>
<evidence type="ECO:0000313" key="2">
    <source>
        <dbReference type="Proteomes" id="UP001497516"/>
    </source>
</evidence>
<organism evidence="1 2">
    <name type="scientific">Linum trigynum</name>
    <dbReference type="NCBI Taxonomy" id="586398"/>
    <lineage>
        <taxon>Eukaryota</taxon>
        <taxon>Viridiplantae</taxon>
        <taxon>Streptophyta</taxon>
        <taxon>Embryophyta</taxon>
        <taxon>Tracheophyta</taxon>
        <taxon>Spermatophyta</taxon>
        <taxon>Magnoliopsida</taxon>
        <taxon>eudicotyledons</taxon>
        <taxon>Gunneridae</taxon>
        <taxon>Pentapetalae</taxon>
        <taxon>rosids</taxon>
        <taxon>fabids</taxon>
        <taxon>Malpighiales</taxon>
        <taxon>Linaceae</taxon>
        <taxon>Linum</taxon>
    </lineage>
</organism>
<protein>
    <submittedName>
        <fullName evidence="1">Uncharacterized protein</fullName>
    </submittedName>
</protein>
<reference evidence="1 2" key="1">
    <citation type="submission" date="2024-04" db="EMBL/GenBank/DDBJ databases">
        <authorList>
            <person name="Fracassetti M."/>
        </authorList>
    </citation>
    <scope>NUCLEOTIDE SEQUENCE [LARGE SCALE GENOMIC DNA]</scope>
</reference>
<dbReference type="AlphaFoldDB" id="A0AAV2FFV0"/>
<proteinExistence type="predicted"/>
<dbReference type="Proteomes" id="UP001497516">
    <property type="component" value="Chromosome 6"/>
</dbReference>
<evidence type="ECO:0000313" key="1">
    <source>
        <dbReference type="EMBL" id="CAL1396827.1"/>
    </source>
</evidence>
<gene>
    <name evidence="1" type="ORF">LTRI10_LOCUS37173</name>
</gene>
<sequence length="81" mass="8990">MIEADVVSVHQAALFRLNQADVVSLHQADVVSLHQNQRRFGPAQAVVVSVNPNWGREPGKRCRSLRRKGHVLVLVLGIIMT</sequence>
<dbReference type="EMBL" id="OZ034819">
    <property type="protein sequence ID" value="CAL1396827.1"/>
    <property type="molecule type" value="Genomic_DNA"/>
</dbReference>